<comment type="similarity">
    <text evidence="1 6">Belongs to the FHY3/FAR1 family.</text>
</comment>
<dbReference type="SMART" id="SM00575">
    <property type="entry name" value="ZnF_PMZ"/>
    <property type="match status" value="1"/>
</dbReference>
<gene>
    <name evidence="9" type="ORF">QYE76_018028</name>
</gene>
<sequence>MAHLLRSILYPSEGHPNHLTTPPSKVSSFSASNHGRPKRCEGAKASTREDEPVLQGFRARYNNPKVIFTQDPEIEEPAASRFVGDSILGGFDLNQQYEDNCDVDATVNENVEFVLEPYEVLLLCRGQKVLRLFRGQKVLQVGMLLKKQLMGYLRSQLFLMLACWSIEAQSQKFYTPEVFERFQKMISTSTRFHPIQVEVEKLSFDLIPNIGLDIKTYRVEVVAAESLYSCGCNSFEMCGLLCAHIIRVMVHLNVQEIPARYLLHRWSTAATTTPPDPGANTIRFGVPTTNTLKYNALCRKMNNLPSDACYAEDTYAIVPSMVDESSKIVNNMRRA</sequence>
<feature type="compositionally biased region" description="Polar residues" evidence="7">
    <location>
        <begin position="18"/>
        <end position="33"/>
    </location>
</feature>
<dbReference type="Proteomes" id="UP001231189">
    <property type="component" value="Unassembled WGS sequence"/>
</dbReference>
<evidence type="ECO:0000256" key="7">
    <source>
        <dbReference type="SAM" id="MobiDB-lite"/>
    </source>
</evidence>
<dbReference type="InterPro" id="IPR007527">
    <property type="entry name" value="Znf_SWIM"/>
</dbReference>
<dbReference type="GO" id="GO:0006355">
    <property type="term" value="P:regulation of DNA-templated transcription"/>
    <property type="evidence" value="ECO:0007669"/>
    <property type="project" value="UniProtKB-UniRule"/>
</dbReference>
<feature type="compositionally biased region" description="Basic and acidic residues" evidence="7">
    <location>
        <begin position="38"/>
        <end position="47"/>
    </location>
</feature>
<dbReference type="Pfam" id="PF04434">
    <property type="entry name" value="SWIM"/>
    <property type="match status" value="1"/>
</dbReference>
<feature type="region of interest" description="Disordered" evidence="7">
    <location>
        <begin position="11"/>
        <end position="47"/>
    </location>
</feature>
<dbReference type="PANTHER" id="PTHR31669">
    <property type="entry name" value="PROTEIN FAR1-RELATED SEQUENCE 10-RELATED"/>
    <property type="match status" value="1"/>
</dbReference>
<keyword evidence="10" id="KW-1185">Reference proteome</keyword>
<keyword evidence="6" id="KW-0539">Nucleus</keyword>
<evidence type="ECO:0000313" key="9">
    <source>
        <dbReference type="EMBL" id="KAK1603349.1"/>
    </source>
</evidence>
<dbReference type="EMBL" id="JAUUTY010000069">
    <property type="protein sequence ID" value="KAK1603349.1"/>
    <property type="molecule type" value="Genomic_DNA"/>
</dbReference>
<comment type="caution">
    <text evidence="9">The sequence shown here is derived from an EMBL/GenBank/DDBJ whole genome shotgun (WGS) entry which is preliminary data.</text>
</comment>
<dbReference type="PANTHER" id="PTHR31669:SF295">
    <property type="entry name" value="PROTEIN FAR1-RELATED SEQUENCE"/>
    <property type="match status" value="1"/>
</dbReference>
<evidence type="ECO:0000256" key="6">
    <source>
        <dbReference type="RuleBase" id="RU367018"/>
    </source>
</evidence>
<accession>A0AAD8VEL0</accession>
<feature type="domain" description="SWIM-type" evidence="8">
    <location>
        <begin position="217"/>
        <end position="253"/>
    </location>
</feature>
<dbReference type="GO" id="GO:0008270">
    <property type="term" value="F:zinc ion binding"/>
    <property type="evidence" value="ECO:0007669"/>
    <property type="project" value="UniProtKB-UniRule"/>
</dbReference>
<comment type="subcellular location">
    <subcellularLocation>
        <location evidence="6">Nucleus</location>
    </subcellularLocation>
</comment>
<evidence type="ECO:0000256" key="5">
    <source>
        <dbReference type="PROSITE-ProRule" id="PRU00325"/>
    </source>
</evidence>
<keyword evidence="3 5" id="KW-0863">Zinc-finger</keyword>
<organism evidence="9 10">
    <name type="scientific">Lolium multiflorum</name>
    <name type="common">Italian ryegrass</name>
    <name type="synonym">Lolium perenne subsp. multiflorum</name>
    <dbReference type="NCBI Taxonomy" id="4521"/>
    <lineage>
        <taxon>Eukaryota</taxon>
        <taxon>Viridiplantae</taxon>
        <taxon>Streptophyta</taxon>
        <taxon>Embryophyta</taxon>
        <taxon>Tracheophyta</taxon>
        <taxon>Spermatophyta</taxon>
        <taxon>Magnoliopsida</taxon>
        <taxon>Liliopsida</taxon>
        <taxon>Poales</taxon>
        <taxon>Poaceae</taxon>
        <taxon>BOP clade</taxon>
        <taxon>Pooideae</taxon>
        <taxon>Poodae</taxon>
        <taxon>Poeae</taxon>
        <taxon>Poeae Chloroplast Group 2 (Poeae type)</taxon>
        <taxon>Loliodinae</taxon>
        <taxon>Loliinae</taxon>
        <taxon>Lolium</taxon>
    </lineage>
</organism>
<keyword evidence="2 6" id="KW-0479">Metal-binding</keyword>
<evidence type="ECO:0000256" key="4">
    <source>
        <dbReference type="ARBA" id="ARBA00022833"/>
    </source>
</evidence>
<evidence type="ECO:0000313" key="10">
    <source>
        <dbReference type="Proteomes" id="UP001231189"/>
    </source>
</evidence>
<dbReference type="PROSITE" id="PS50966">
    <property type="entry name" value="ZF_SWIM"/>
    <property type="match status" value="1"/>
</dbReference>
<evidence type="ECO:0000256" key="1">
    <source>
        <dbReference type="ARBA" id="ARBA00005889"/>
    </source>
</evidence>
<evidence type="ECO:0000259" key="8">
    <source>
        <dbReference type="PROSITE" id="PS50966"/>
    </source>
</evidence>
<dbReference type="InterPro" id="IPR031052">
    <property type="entry name" value="FHY3/FAR1"/>
</dbReference>
<name>A0AAD8VEL0_LOLMU</name>
<evidence type="ECO:0000256" key="2">
    <source>
        <dbReference type="ARBA" id="ARBA00022723"/>
    </source>
</evidence>
<keyword evidence="4 6" id="KW-0862">Zinc</keyword>
<evidence type="ECO:0000256" key="3">
    <source>
        <dbReference type="ARBA" id="ARBA00022771"/>
    </source>
</evidence>
<reference evidence="9" key="1">
    <citation type="submission" date="2023-07" db="EMBL/GenBank/DDBJ databases">
        <title>A chromosome-level genome assembly of Lolium multiflorum.</title>
        <authorList>
            <person name="Chen Y."/>
            <person name="Copetti D."/>
            <person name="Kolliker R."/>
            <person name="Studer B."/>
        </authorList>
    </citation>
    <scope>NUCLEOTIDE SEQUENCE</scope>
    <source>
        <strain evidence="9">02402/16</strain>
        <tissue evidence="9">Leaf</tissue>
    </source>
</reference>
<dbReference type="AlphaFoldDB" id="A0AAD8VEL0"/>
<protein>
    <recommendedName>
        <fullName evidence="6">Protein FAR1-RELATED SEQUENCE</fullName>
    </recommendedName>
</protein>
<dbReference type="InterPro" id="IPR006564">
    <property type="entry name" value="Znf_PMZ"/>
</dbReference>
<dbReference type="GO" id="GO:0005634">
    <property type="term" value="C:nucleus"/>
    <property type="evidence" value="ECO:0007669"/>
    <property type="project" value="UniProtKB-SubCell"/>
</dbReference>
<comment type="function">
    <text evidence="6">Putative transcription activator involved in regulating light control of development.</text>
</comment>
<proteinExistence type="inferred from homology"/>